<name>A0A0V0GQ28_SOLCH</name>
<protein>
    <submittedName>
        <fullName evidence="1">Putative ovule protein</fullName>
    </submittedName>
</protein>
<proteinExistence type="predicted"/>
<dbReference type="AlphaFoldDB" id="A0A0V0GQ28"/>
<dbReference type="EMBL" id="GEDG01033292">
    <property type="protein sequence ID" value="JAP10337.1"/>
    <property type="molecule type" value="Transcribed_RNA"/>
</dbReference>
<accession>A0A0V0GQ28</accession>
<reference evidence="1" key="1">
    <citation type="submission" date="2015-12" db="EMBL/GenBank/DDBJ databases">
        <title>Gene expression during late stages of embryo sac development: a critical building block for successful pollen-pistil interactions.</title>
        <authorList>
            <person name="Liu Y."/>
            <person name="Joly V."/>
            <person name="Sabar M."/>
            <person name="Matton D.P."/>
        </authorList>
    </citation>
    <scope>NUCLEOTIDE SEQUENCE</scope>
</reference>
<evidence type="ECO:0000313" key="1">
    <source>
        <dbReference type="EMBL" id="JAP10337.1"/>
    </source>
</evidence>
<sequence>MFIAAKVERFINLHRNRESSMEPRLTDKNIPYADALRSSKWSNRGESSFNAEVTLKGGSSLH</sequence>
<organism evidence="1">
    <name type="scientific">Solanum chacoense</name>
    <name type="common">Chaco potato</name>
    <dbReference type="NCBI Taxonomy" id="4108"/>
    <lineage>
        <taxon>Eukaryota</taxon>
        <taxon>Viridiplantae</taxon>
        <taxon>Streptophyta</taxon>
        <taxon>Embryophyta</taxon>
        <taxon>Tracheophyta</taxon>
        <taxon>Spermatophyta</taxon>
        <taxon>Magnoliopsida</taxon>
        <taxon>eudicotyledons</taxon>
        <taxon>Gunneridae</taxon>
        <taxon>Pentapetalae</taxon>
        <taxon>asterids</taxon>
        <taxon>lamiids</taxon>
        <taxon>Solanales</taxon>
        <taxon>Solanaceae</taxon>
        <taxon>Solanoideae</taxon>
        <taxon>Solaneae</taxon>
        <taxon>Solanum</taxon>
    </lineage>
</organism>